<name>A0A178EZ76_TRIRU</name>
<protein>
    <recommendedName>
        <fullName evidence="2">DUF7624 domain-containing protein</fullName>
    </recommendedName>
</protein>
<feature type="region of interest" description="Disordered" evidence="1">
    <location>
        <begin position="266"/>
        <end position="298"/>
    </location>
</feature>
<dbReference type="EMBL" id="LHPM01000013">
    <property type="protein sequence ID" value="OAL65431.1"/>
    <property type="molecule type" value="Genomic_DNA"/>
</dbReference>
<feature type="region of interest" description="Disordered" evidence="1">
    <location>
        <begin position="578"/>
        <end position="612"/>
    </location>
</feature>
<feature type="domain" description="DUF7624" evidence="2">
    <location>
        <begin position="607"/>
        <end position="731"/>
    </location>
</feature>
<feature type="compositionally biased region" description="Polar residues" evidence="1">
    <location>
        <begin position="600"/>
        <end position="612"/>
    </location>
</feature>
<sequence length="732" mass="81329">MQRPRACSSAQRLAQPDGGGSCEVDGADLESTRGDADADAEDTRSDSRAGEAEAKDVVQSQASVSPRSTAIYSSADAPSSLRSNQRSPLMPVSNPPSHDPSQAEDVPQSVEEQPKTKPKSRSNTPSSLNLTNGNGRRSLSGSPSSLKKASPRPEETRDLSLQTREEDLRRDDLEDDEPEPQSVIHAPVGFDGFTVESPAPSTTSSTQRSDVTITVPRAESRKSGASPISPPPITTSVAPTGHYELNTPRAQTLQEIENFKRTPHQANLDDIPESSDTEQSQDGHYDDGEQRSVWTKTRSNVPDNDVEIRALRTALSECWTLCNTLANLSYNHRERLFNFGGKDDMQEQAWKTCWKLCQNLYETRDDDHSAQVRPTLDMCRDFCQALFEVRLKENEIADSVLRVSFELNNHLYNTHDRNLPEAFRERTLDFYITLCHRLMKQRTRLTEETDSLLRACWSLAEMLFSLRQGKREGKAPDEELLGSAVQACWELCDLFREGWTQVRPDRGTPRPSQTTFTQAFYQAKRAEYPSEDTDTDTDSLLGLQNPETPTTIFDDTATTVSPDQAPIPNIMVLGFDNPPHHPRWSSNSSTLSGYSRTSSQTASSTHTVKSPGEDQNLTALKLLLVRAAMNSGFQRGGSESLPIFAKTLSSDAFGSLPWQMSLLVNYKKLITADPAFRSVPPPTRASAIDVARAVQAMVQYNSQYEWLLDLYRLVFGFYTDDAVNATGMVIQS</sequence>
<dbReference type="AlphaFoldDB" id="A0A178EZ76"/>
<feature type="compositionally biased region" description="Low complexity" evidence="1">
    <location>
        <begin position="585"/>
        <end position="599"/>
    </location>
</feature>
<feature type="compositionally biased region" description="Low complexity" evidence="1">
    <location>
        <begin position="135"/>
        <end position="148"/>
    </location>
</feature>
<feature type="region of interest" description="Disordered" evidence="1">
    <location>
        <begin position="1"/>
        <end position="243"/>
    </location>
</feature>
<dbReference type="Proteomes" id="UP000243015">
    <property type="component" value="Unassembled WGS sequence"/>
</dbReference>
<feature type="compositionally biased region" description="Basic and acidic residues" evidence="1">
    <location>
        <begin position="151"/>
        <end position="172"/>
    </location>
</feature>
<feature type="compositionally biased region" description="Basic and acidic residues" evidence="1">
    <location>
        <begin position="281"/>
        <end position="290"/>
    </location>
</feature>
<evidence type="ECO:0000313" key="4">
    <source>
        <dbReference type="Proteomes" id="UP000243015"/>
    </source>
</evidence>
<dbReference type="VEuPathDB" id="FungiDB:TERG_02613"/>
<feature type="compositionally biased region" description="Polar residues" evidence="1">
    <location>
        <begin position="121"/>
        <end position="134"/>
    </location>
</feature>
<gene>
    <name evidence="3" type="ORF">A7C99_2527</name>
</gene>
<accession>A0A178EZ76</accession>
<dbReference type="Pfam" id="PF24616">
    <property type="entry name" value="DUF7624"/>
    <property type="match status" value="1"/>
</dbReference>
<evidence type="ECO:0000259" key="2">
    <source>
        <dbReference type="Pfam" id="PF24616"/>
    </source>
</evidence>
<organism evidence="3 4">
    <name type="scientific">Trichophyton rubrum</name>
    <name type="common">Athlete's foot fungus</name>
    <name type="synonym">Epidermophyton rubrum</name>
    <dbReference type="NCBI Taxonomy" id="5551"/>
    <lineage>
        <taxon>Eukaryota</taxon>
        <taxon>Fungi</taxon>
        <taxon>Dikarya</taxon>
        <taxon>Ascomycota</taxon>
        <taxon>Pezizomycotina</taxon>
        <taxon>Eurotiomycetes</taxon>
        <taxon>Eurotiomycetidae</taxon>
        <taxon>Onygenales</taxon>
        <taxon>Arthrodermataceae</taxon>
        <taxon>Trichophyton</taxon>
    </lineage>
</organism>
<evidence type="ECO:0000256" key="1">
    <source>
        <dbReference type="SAM" id="MobiDB-lite"/>
    </source>
</evidence>
<feature type="compositionally biased region" description="Polar residues" evidence="1">
    <location>
        <begin position="199"/>
        <end position="212"/>
    </location>
</feature>
<comment type="caution">
    <text evidence="3">The sequence shown here is derived from an EMBL/GenBank/DDBJ whole genome shotgun (WGS) entry which is preliminary data.</text>
</comment>
<proteinExistence type="predicted"/>
<reference evidence="3 4" key="1">
    <citation type="submission" date="2016-05" db="EMBL/GenBank/DDBJ databases">
        <title>Genome sequencing of Trichophyton rubrum CMCC(F)T1i isolated from hair.</title>
        <authorList>
            <person name="Zhan P."/>
            <person name="Tao Y."/>
            <person name="Liu W."/>
        </authorList>
    </citation>
    <scope>NUCLEOTIDE SEQUENCE [LARGE SCALE GENOMIC DNA]</scope>
    <source>
        <strain evidence="4">CMCC(F)T1i</strain>
    </source>
</reference>
<dbReference type="InterPro" id="IPR056041">
    <property type="entry name" value="DUF7624"/>
</dbReference>
<evidence type="ECO:0000313" key="3">
    <source>
        <dbReference type="EMBL" id="OAL65431.1"/>
    </source>
</evidence>
<feature type="compositionally biased region" description="Basic and acidic residues" evidence="1">
    <location>
        <begin position="30"/>
        <end position="56"/>
    </location>
</feature>
<feature type="compositionally biased region" description="Polar residues" evidence="1">
    <location>
        <begin position="58"/>
        <end position="87"/>
    </location>
</feature>